<dbReference type="Gene3D" id="2.60.40.10">
    <property type="entry name" value="Immunoglobulins"/>
    <property type="match status" value="2"/>
</dbReference>
<dbReference type="InterPro" id="IPR018933">
    <property type="entry name" value="Netrin_module_non-TIMP"/>
</dbReference>
<dbReference type="Gene3D" id="1.50.10.20">
    <property type="match status" value="1"/>
</dbReference>
<dbReference type="FunFam" id="2.40.50.120:FF:000013">
    <property type="entry name" value="Complement C3"/>
    <property type="match status" value="1"/>
</dbReference>
<dbReference type="CDD" id="cd00017">
    <property type="entry name" value="ANATO"/>
    <property type="match status" value="1"/>
</dbReference>
<dbReference type="InterPro" id="IPR001134">
    <property type="entry name" value="Netrin_domain"/>
</dbReference>
<name>A0A087XKB7_POEFO</name>
<evidence type="ECO:0000259" key="7">
    <source>
        <dbReference type="PROSITE" id="PS50189"/>
    </source>
</evidence>
<dbReference type="EMBL" id="AYCK01016635">
    <property type="status" value="NOT_ANNOTATED_CDS"/>
    <property type="molecule type" value="Genomic_DNA"/>
</dbReference>
<proteinExistence type="predicted"/>
<dbReference type="InterPro" id="IPR011626">
    <property type="entry name" value="Alpha-macroglobulin_TED"/>
</dbReference>
<dbReference type="InterPro" id="IPR048848">
    <property type="entry name" value="C3_CUB2"/>
</dbReference>
<dbReference type="InterPro" id="IPR050473">
    <property type="entry name" value="A2M/Complement_sys"/>
</dbReference>
<dbReference type="SMART" id="SM01361">
    <property type="entry name" value="A2M_recep"/>
    <property type="match status" value="1"/>
</dbReference>
<dbReference type="EMBL" id="AYCK01016632">
    <property type="status" value="NOT_ANNOTATED_CDS"/>
    <property type="molecule type" value="Genomic_DNA"/>
</dbReference>
<dbReference type="Pfam" id="PF21308">
    <property type="entry name" value="C3_CUB2"/>
    <property type="match status" value="1"/>
</dbReference>
<dbReference type="Gene3D" id="2.20.130.20">
    <property type="match status" value="1"/>
</dbReference>
<dbReference type="PROSITE" id="PS50189">
    <property type="entry name" value="NTR"/>
    <property type="match status" value="1"/>
</dbReference>
<dbReference type="STRING" id="48698.ENSPFOP00000006220"/>
<dbReference type="GO" id="GO:0004866">
    <property type="term" value="F:endopeptidase inhibitor activity"/>
    <property type="evidence" value="ECO:0007669"/>
    <property type="project" value="InterPro"/>
</dbReference>
<dbReference type="GO" id="GO:0005615">
    <property type="term" value="C:extracellular space"/>
    <property type="evidence" value="ECO:0007669"/>
    <property type="project" value="InterPro"/>
</dbReference>
<dbReference type="PROSITE" id="PS01178">
    <property type="entry name" value="ANAPHYLATOXIN_2"/>
    <property type="match status" value="1"/>
</dbReference>
<dbReference type="InterPro" id="IPR011625">
    <property type="entry name" value="A2M_N_BRD"/>
</dbReference>
<evidence type="ECO:0008006" key="10">
    <source>
        <dbReference type="Google" id="ProtNLM"/>
    </source>
</evidence>
<dbReference type="InterPro" id="IPR008993">
    <property type="entry name" value="TIMP-like_OB-fold"/>
</dbReference>
<evidence type="ECO:0000256" key="4">
    <source>
        <dbReference type="ARBA" id="ARBA00023157"/>
    </source>
</evidence>
<dbReference type="eggNOG" id="KOG1366">
    <property type="taxonomic scope" value="Eukaryota"/>
</dbReference>
<dbReference type="EMBL" id="AYCK01016628">
    <property type="status" value="NOT_ANNOTATED_CDS"/>
    <property type="molecule type" value="Genomic_DNA"/>
</dbReference>
<dbReference type="Ensembl" id="ENSPFOT00000006230.1">
    <property type="protein sequence ID" value="ENSPFOP00000006220.1"/>
    <property type="gene ID" value="ENSPFOG00000004766.1"/>
</dbReference>
<dbReference type="EMBL" id="AYCK01016631">
    <property type="status" value="NOT_ANNOTATED_CDS"/>
    <property type="molecule type" value="Genomic_DNA"/>
</dbReference>
<comment type="subcellular location">
    <subcellularLocation>
        <location evidence="1">Secreted</location>
    </subcellularLocation>
</comment>
<dbReference type="PROSITE" id="PS00477">
    <property type="entry name" value="ALPHA_2_MACROGLOBULIN"/>
    <property type="match status" value="1"/>
</dbReference>
<dbReference type="SMART" id="SM00643">
    <property type="entry name" value="C345C"/>
    <property type="match status" value="1"/>
</dbReference>
<dbReference type="InterPro" id="IPR040839">
    <property type="entry name" value="MG4"/>
</dbReference>
<reference evidence="8" key="2">
    <citation type="submission" date="2025-08" db="UniProtKB">
        <authorList>
            <consortium name="Ensembl"/>
        </authorList>
    </citation>
    <scope>IDENTIFICATION</scope>
</reference>
<evidence type="ECO:0000313" key="8">
    <source>
        <dbReference type="Ensembl" id="ENSPFOP00000006220.1"/>
    </source>
</evidence>
<dbReference type="Pfam" id="PF01759">
    <property type="entry name" value="NTR"/>
    <property type="match status" value="1"/>
</dbReference>
<feature type="domain" description="Anaphylatoxin-like" evidence="6">
    <location>
        <begin position="684"/>
        <end position="719"/>
    </location>
</feature>
<dbReference type="Pfam" id="PF01835">
    <property type="entry name" value="MG2"/>
    <property type="match status" value="1"/>
</dbReference>
<evidence type="ECO:0000256" key="2">
    <source>
        <dbReference type="ARBA" id="ARBA00022525"/>
    </source>
</evidence>
<dbReference type="SUPFAM" id="SSF47686">
    <property type="entry name" value="Anaphylotoxins (complement system)"/>
    <property type="match status" value="1"/>
</dbReference>
<evidence type="ECO:0000256" key="5">
    <source>
        <dbReference type="SAM" id="SignalP"/>
    </source>
</evidence>
<dbReference type="InterPro" id="IPR019742">
    <property type="entry name" value="MacrogloblnA2_CS"/>
</dbReference>
<dbReference type="SMART" id="SM00104">
    <property type="entry name" value="ANATO"/>
    <property type="match status" value="1"/>
</dbReference>
<dbReference type="PANTHER" id="PTHR11412:SF81">
    <property type="entry name" value="COMPLEMENT C3"/>
    <property type="match status" value="1"/>
</dbReference>
<dbReference type="Pfam" id="PF07703">
    <property type="entry name" value="A2M_BRD"/>
    <property type="match status" value="1"/>
</dbReference>
<evidence type="ECO:0000259" key="6">
    <source>
        <dbReference type="PROSITE" id="PS01178"/>
    </source>
</evidence>
<dbReference type="InterPro" id="IPR047565">
    <property type="entry name" value="Alpha-macroglob_thiol-ester_cl"/>
</dbReference>
<dbReference type="Pfam" id="PF17791">
    <property type="entry name" value="MG3"/>
    <property type="match status" value="1"/>
</dbReference>
<accession>A0A087XKB7</accession>
<evidence type="ECO:0000313" key="9">
    <source>
        <dbReference type="Proteomes" id="UP000028760"/>
    </source>
</evidence>
<dbReference type="Pfam" id="PF07677">
    <property type="entry name" value="A2M_recep"/>
    <property type="match status" value="1"/>
</dbReference>
<dbReference type="InterPro" id="IPR009048">
    <property type="entry name" value="A-macroglobulin_rcpt-bd"/>
</dbReference>
<dbReference type="Pfam" id="PF07678">
    <property type="entry name" value="TED_complement"/>
    <property type="match status" value="1"/>
</dbReference>
<dbReference type="EMBL" id="AYCK01016630">
    <property type="status" value="NOT_ANNOTATED_CDS"/>
    <property type="molecule type" value="Genomic_DNA"/>
</dbReference>
<dbReference type="InterPro" id="IPR002890">
    <property type="entry name" value="MG2"/>
</dbReference>
<dbReference type="SUPFAM" id="SSF50242">
    <property type="entry name" value="TIMP-like"/>
    <property type="match status" value="1"/>
</dbReference>
<keyword evidence="3" id="KW-0882">Thioester bond</keyword>
<feature type="signal peptide" evidence="5">
    <location>
        <begin position="1"/>
        <end position="23"/>
    </location>
</feature>
<dbReference type="InterPro" id="IPR018081">
    <property type="entry name" value="Anaphylatoxin_comp_syst"/>
</dbReference>
<dbReference type="FunFam" id="2.60.40.10:FF:000155">
    <property type="entry name" value="complement C3 isoform X1"/>
    <property type="match status" value="1"/>
</dbReference>
<evidence type="ECO:0000256" key="3">
    <source>
        <dbReference type="ARBA" id="ARBA00022966"/>
    </source>
</evidence>
<dbReference type="EMBL" id="AYCK01016634">
    <property type="status" value="NOT_ANNOTATED_CDS"/>
    <property type="molecule type" value="Genomic_DNA"/>
</dbReference>
<evidence type="ECO:0000256" key="1">
    <source>
        <dbReference type="ARBA" id="ARBA00004613"/>
    </source>
</evidence>
<dbReference type="InterPro" id="IPR041555">
    <property type="entry name" value="MG3"/>
</dbReference>
<dbReference type="Pfam" id="PF01821">
    <property type="entry name" value="ANATO"/>
    <property type="match status" value="1"/>
</dbReference>
<dbReference type="InterPro" id="IPR001599">
    <property type="entry name" value="Macroglobln_a2"/>
</dbReference>
<dbReference type="GeneTree" id="ENSGT00940000154063"/>
<keyword evidence="4" id="KW-1015">Disulfide bond</keyword>
<dbReference type="Gene3D" id="2.60.120.1540">
    <property type="match status" value="1"/>
</dbReference>
<dbReference type="InterPro" id="IPR000020">
    <property type="entry name" value="Anaphylatoxin/fibulin"/>
</dbReference>
<dbReference type="Pfam" id="PF17789">
    <property type="entry name" value="MG4"/>
    <property type="match status" value="1"/>
</dbReference>
<dbReference type="PROSITE" id="PS01177">
    <property type="entry name" value="ANAPHYLATOXIN_1"/>
    <property type="match status" value="1"/>
</dbReference>
<dbReference type="InterPro" id="IPR041425">
    <property type="entry name" value="C3/4/5_MG1"/>
</dbReference>
<dbReference type="Pfam" id="PF00207">
    <property type="entry name" value="A2M"/>
    <property type="match status" value="1"/>
</dbReference>
<reference evidence="8" key="3">
    <citation type="submission" date="2025-09" db="UniProtKB">
        <authorList>
            <consortium name="Ensembl"/>
        </authorList>
    </citation>
    <scope>IDENTIFICATION</scope>
</reference>
<dbReference type="SMART" id="SM01359">
    <property type="entry name" value="A2M_N_2"/>
    <property type="match status" value="1"/>
</dbReference>
<dbReference type="InterPro" id="IPR013783">
    <property type="entry name" value="Ig-like_fold"/>
</dbReference>
<dbReference type="Gene3D" id="6.20.50.160">
    <property type="match status" value="1"/>
</dbReference>
<dbReference type="OMA" id="FGTWTIE"/>
<keyword evidence="2" id="KW-0964">Secreted</keyword>
<dbReference type="Proteomes" id="UP000028760">
    <property type="component" value="Unassembled WGS sequence"/>
</dbReference>
<dbReference type="SUPFAM" id="SSF49410">
    <property type="entry name" value="Alpha-macroglobulin receptor domain"/>
    <property type="match status" value="1"/>
</dbReference>
<dbReference type="SMART" id="SM01419">
    <property type="entry name" value="Thiol-ester_cl"/>
    <property type="match status" value="1"/>
</dbReference>
<dbReference type="Gene3D" id="1.20.91.20">
    <property type="entry name" value="Anaphylotoxins (complement system)"/>
    <property type="match status" value="1"/>
</dbReference>
<dbReference type="EMBL" id="AYCK01016633">
    <property type="status" value="NOT_ANNOTATED_CDS"/>
    <property type="molecule type" value="Genomic_DNA"/>
</dbReference>
<dbReference type="InterPro" id="IPR008930">
    <property type="entry name" value="Terpenoid_cyclase/PrenylTrfase"/>
</dbReference>
<dbReference type="CDD" id="cd02896">
    <property type="entry name" value="complement_C3_C4_C5"/>
    <property type="match status" value="1"/>
</dbReference>
<dbReference type="SUPFAM" id="SSF48239">
    <property type="entry name" value="Terpenoid cyclases/Protein prenyltransferases"/>
    <property type="match status" value="1"/>
</dbReference>
<dbReference type="PANTHER" id="PTHR11412">
    <property type="entry name" value="MACROGLOBULIN / COMPLEMENT"/>
    <property type="match status" value="1"/>
</dbReference>
<feature type="domain" description="NTR" evidence="7">
    <location>
        <begin position="1511"/>
        <end position="1660"/>
    </location>
</feature>
<feature type="chain" id="PRO_5001833069" description="Complement component c3a, duplicate 5" evidence="5">
    <location>
        <begin position="24"/>
        <end position="1662"/>
    </location>
</feature>
<sequence>MRWLQLWLIACLAFFSLFSPAAGSPTYVMSAPNLLRIGTEERIFIEIQDNVNRNQNVNVEIRVMNHPTKATTFTSTSVTLTDQANFQAFAKIVIPPETFANDRNGKHYVTLQAQFPDQLLEKVALVSFQSGFIFIQTDKPIYTPSSSVRYRIFAMWPDMQSQSDTSVNFEIVTPAGIVIESKIISLRNLASGIYTDEYRLGNIVSFGNWKMVANFHSNAAESFTTEFEVKEYVLPSFEVKLLLPPTTPFFYVDSNALDITIKATYTFGREVDGTAYVVFGFINGNEKKSFPSSLQRVPIQNGNGMVTLLKKHITEIHKNILDLVGKSIYVSVSVLTESGSEMVEAELKGIKIVQSPYTIHFKRTPKHFKPGLSFDVTVEVLNPDGSPAEGIPVSVNPGGVLATTKSNGIARIPINPGGEIQSLQITARTNYPPNAPNRQATATMVALPYKSPSNSLLHLSVHTAEVELGDSMKLDLYFTKPESQEKHITYLILSRGQLVKHFREKNVNLNQMSVTVDITKEMLPSFRIVAYYHTSSNELVSDSVWVDVTDTCMGKLTLEMKTPAASYEPRKTINVLVTGDPGATVGMVAVDDAVYILNNKNRLTQKKIWDVVEQYDTGCTAGGGKDGRNVFYDAGLLFQSSHDGSPSRTDLKCPTATRRKRETTILEVRTSLISGFRTHLQKDCCLDGMKEIPVSYTCERRTEYIVDGPECKQAFLHCCNEMKKQRDERKVEILHLARSESDDSSYMDTNDIVSRTKFPESWLWSDVKLPACPPDKPNCETTSFVKKMALQDTITTWRFTGIGLSKTGVEGLCVADPLDIVVRKDFFIDLKLPYSSVRGEQIEIKAILHNQSPDIATVRVDLLEAEHVCSAASRRGKYQQEVKVGASSTQSVPFVIIPMREGDFNIEVKAAVKDTMLRDGITKKLRVVPEGFLVKAPQTINLDPENEGKDGKQVQLLRSNIPLIDIIPNSTTSTQIAITGGKKPKEELKNAVTGESMSGLLYQPSGCGEENMIHLTMPVIAITYLDMTYQWEAVGVERRDEALQHVITGYRNQLSYRKRDGSFAAYPDHDSSTWLTAYVVKVFSLAHRLVAVQSKVICDAVNFLIHNAQQPDGMFREVGRMSHVEMTGDVGGVDSDVSLTAFCLIAMQESSGLCSASVNSLQDSINKAVSYLQKRLLTLINPYAVAMASYALANENKLNLEILHSFSSPDQSHWPVPVGRVYTVEATAYALLALVRFKAFKEAWPVARWFNKQLRENGGFGSTQATVMAYQAVAEFWTGEQDPDYYLNVDILLPGRSKPVKYNFNQRNHFATRTSKMNNINQDVTVVATGLGEATVTMVSLFYALPNEKYSDCQKFNMTVELLPEKITEDEKVYRLRIQVRYKNQHRDAAMTVLDIGLLTGFTVNTKDLNLLSKGRARTISKYKEIISDSERSSITIYMDKVSHTKPEEIIFRIHQKQAVGVLQPAAVSVYEHDSPQYETRCVRFYHPERDAGKLLRLCKNDECICAEENCSMQKKGKINDDDRTDKICETERNSKIDFAYKVRVEEFADGVSTDIYTVLVLDVIKEGSSDVGPQNKRRTFLGFRHCREALDIKIGQNYLIMGTSKDIHADEPNHSYQYVLGERTWIEYWPTEAECGNKKYNTTCAGMEAMVQQYTLFGCRQ</sequence>
<dbReference type="Gene3D" id="2.40.50.120">
    <property type="match status" value="1"/>
</dbReference>
<keyword evidence="9" id="KW-1185">Reference proteome</keyword>
<reference evidence="9" key="1">
    <citation type="submission" date="2013-10" db="EMBL/GenBank/DDBJ databases">
        <authorList>
            <person name="Schartl M."/>
            <person name="Warren W."/>
        </authorList>
    </citation>
    <scope>NUCLEOTIDE SEQUENCE [LARGE SCALE GENOMIC DNA]</scope>
    <source>
        <strain evidence="9">female</strain>
    </source>
</reference>
<dbReference type="Gene3D" id="2.60.40.1930">
    <property type="match status" value="3"/>
</dbReference>
<dbReference type="Gene3D" id="2.60.40.1940">
    <property type="match status" value="1"/>
</dbReference>
<dbReference type="Pfam" id="PF17790">
    <property type="entry name" value="MG1"/>
    <property type="match status" value="1"/>
</dbReference>
<keyword evidence="5" id="KW-0732">Signal</keyword>
<dbReference type="FunFam" id="2.60.40.1940:FF:000001">
    <property type="entry name" value="Complement component C3"/>
    <property type="match status" value="1"/>
</dbReference>
<dbReference type="SMART" id="SM01360">
    <property type="entry name" value="A2M"/>
    <property type="match status" value="1"/>
</dbReference>
<dbReference type="EMBL" id="AYCK01016629">
    <property type="status" value="NOT_ANNOTATED_CDS"/>
    <property type="molecule type" value="Genomic_DNA"/>
</dbReference>
<dbReference type="Gene3D" id="2.60.40.690">
    <property type="entry name" value="Alpha-macroglobulin, receptor-binding domain"/>
    <property type="match status" value="1"/>
</dbReference>
<protein>
    <recommendedName>
        <fullName evidence="10">Complement component c3a, duplicate 5</fullName>
    </recommendedName>
</protein>
<dbReference type="InterPro" id="IPR036595">
    <property type="entry name" value="A-macroglobulin_rcpt-bd_sf"/>
</dbReference>
<organism evidence="8 9">
    <name type="scientific">Poecilia formosa</name>
    <name type="common">Amazon molly</name>
    <name type="synonym">Limia formosa</name>
    <dbReference type="NCBI Taxonomy" id="48698"/>
    <lineage>
        <taxon>Eukaryota</taxon>
        <taxon>Metazoa</taxon>
        <taxon>Chordata</taxon>
        <taxon>Craniata</taxon>
        <taxon>Vertebrata</taxon>
        <taxon>Euteleostomi</taxon>
        <taxon>Actinopterygii</taxon>
        <taxon>Neopterygii</taxon>
        <taxon>Teleostei</taxon>
        <taxon>Neoteleostei</taxon>
        <taxon>Acanthomorphata</taxon>
        <taxon>Ovalentaria</taxon>
        <taxon>Atherinomorphae</taxon>
        <taxon>Cyprinodontiformes</taxon>
        <taxon>Poeciliidae</taxon>
        <taxon>Poeciliinae</taxon>
        <taxon>Poecilia</taxon>
    </lineage>
</organism>